<protein>
    <submittedName>
        <fullName evidence="13">Hemolysin family protein</fullName>
    </submittedName>
</protein>
<evidence type="ECO:0000256" key="6">
    <source>
        <dbReference type="ARBA" id="ARBA00023122"/>
    </source>
</evidence>
<proteinExistence type="predicted"/>
<dbReference type="InterPro" id="IPR002550">
    <property type="entry name" value="CNNM"/>
</dbReference>
<keyword evidence="6 8" id="KW-0129">CBS domain</keyword>
<comment type="subcellular location">
    <subcellularLocation>
        <location evidence="1">Cell membrane</location>
        <topology evidence="1">Multi-pass membrane protein</topology>
    </subcellularLocation>
</comment>
<gene>
    <name evidence="13" type="ORF">RGQ30_09090</name>
</gene>
<dbReference type="Gene3D" id="3.30.465.10">
    <property type="match status" value="1"/>
</dbReference>
<dbReference type="SMART" id="SM01091">
    <property type="entry name" value="CorC_HlyC"/>
    <property type="match status" value="1"/>
</dbReference>
<evidence type="ECO:0000256" key="2">
    <source>
        <dbReference type="ARBA" id="ARBA00022475"/>
    </source>
</evidence>
<keyword evidence="5 9" id="KW-1133">Transmembrane helix</keyword>
<dbReference type="SUPFAM" id="SSF56176">
    <property type="entry name" value="FAD-binding/transporter-associated domain-like"/>
    <property type="match status" value="1"/>
</dbReference>
<dbReference type="PROSITE" id="PS51846">
    <property type="entry name" value="CNNM"/>
    <property type="match status" value="1"/>
</dbReference>
<evidence type="ECO:0000256" key="1">
    <source>
        <dbReference type="ARBA" id="ARBA00004651"/>
    </source>
</evidence>
<evidence type="ECO:0000313" key="14">
    <source>
        <dbReference type="Proteomes" id="UP001329151"/>
    </source>
</evidence>
<dbReference type="GO" id="GO:0005886">
    <property type="term" value="C:plasma membrane"/>
    <property type="evidence" value="ECO:0007669"/>
    <property type="project" value="UniProtKB-SubCell"/>
</dbReference>
<evidence type="ECO:0000259" key="12">
    <source>
        <dbReference type="PROSITE" id="PS51846"/>
    </source>
</evidence>
<dbReference type="KEGG" id="lto:RGQ30_09090"/>
<feature type="domain" description="CNNM transmembrane" evidence="12">
    <location>
        <begin position="1"/>
        <end position="197"/>
    </location>
</feature>
<evidence type="ECO:0000259" key="11">
    <source>
        <dbReference type="PROSITE" id="PS51371"/>
    </source>
</evidence>
<dbReference type="InterPro" id="IPR016169">
    <property type="entry name" value="FAD-bd_PCMH_sub2"/>
</dbReference>
<dbReference type="Pfam" id="PF01595">
    <property type="entry name" value="CNNM"/>
    <property type="match status" value="1"/>
</dbReference>
<reference evidence="13 14" key="1">
    <citation type="submission" date="2023-10" db="EMBL/GenBank/DDBJ databases">
        <title>Complete Genome Sequence of Limnobacter thiooxidans CS-K2T, Isolated from freshwater lake sediments in Bavaria, Germany.</title>
        <authorList>
            <person name="Naruki M."/>
            <person name="Watanabe A."/>
            <person name="Warashina T."/>
            <person name="Morita T."/>
            <person name="Arakawa K."/>
        </authorList>
    </citation>
    <scope>NUCLEOTIDE SEQUENCE [LARGE SCALE GENOMIC DNA]</scope>
    <source>
        <strain evidence="13 14">CS-K2</strain>
    </source>
</reference>
<dbReference type="InterPro" id="IPR044751">
    <property type="entry name" value="Ion_transp-like_CBS"/>
</dbReference>
<dbReference type="Gene3D" id="3.10.580.10">
    <property type="entry name" value="CBS-domain"/>
    <property type="match status" value="1"/>
</dbReference>
<sequence>MNAFWILVLLILVSGFFALSEMALASSRRSKLQAMADAGNHKAGIALDIMGNPSRLLAATQTGITAAALLMGIYGESALTATFQHYIDLYFPTLTDWADTISFAVTIALVTGFSIIFGEIVPKRLAIANPEVVAAFCAPFMSIFLKVLSPAIALLSKGSDLVLSFIPFKAAPAVSTIEEIQAFLDEGAKTGMLAPEERHLMSNVLRLEDRRLASVMTPVSDIAYLDLNAPREDNLRLLREAPHSMLPICKGSLQQVIGVAESHDILQAAMEGDIDFAEIPLQNALFVPASLTLVDLLRTFRQQKKTFAFVVSEFGMTEGIVTIDDVLSSVVGDMMPMMDTPEESLAVRREDGSWLLDGLLPIDEMKIKLGIRDLPQEALGNFHTVGGFVLASLGRIPKKTEKFDWNDWRFEVVDVDRNRVDQVLATPKLAS</sequence>
<accession>A0AA86MAV6</accession>
<dbReference type="InterPro" id="IPR046342">
    <property type="entry name" value="CBS_dom_sf"/>
</dbReference>
<keyword evidence="14" id="KW-1185">Reference proteome</keyword>
<keyword evidence="4" id="KW-0677">Repeat</keyword>
<dbReference type="Proteomes" id="UP001329151">
    <property type="component" value="Chromosome"/>
</dbReference>
<organism evidence="13 14">
    <name type="scientific">Limnobacter thiooxidans</name>
    <dbReference type="NCBI Taxonomy" id="131080"/>
    <lineage>
        <taxon>Bacteria</taxon>
        <taxon>Pseudomonadati</taxon>
        <taxon>Pseudomonadota</taxon>
        <taxon>Betaproteobacteria</taxon>
        <taxon>Burkholderiales</taxon>
        <taxon>Burkholderiaceae</taxon>
        <taxon>Limnobacter</taxon>
    </lineage>
</organism>
<evidence type="ECO:0000256" key="9">
    <source>
        <dbReference type="PROSITE-ProRule" id="PRU01193"/>
    </source>
</evidence>
<name>A0AA86MAV6_9BURK</name>
<evidence type="ECO:0000256" key="8">
    <source>
        <dbReference type="PROSITE-ProRule" id="PRU00703"/>
    </source>
</evidence>
<dbReference type="PROSITE" id="PS51371">
    <property type="entry name" value="CBS"/>
    <property type="match status" value="2"/>
</dbReference>
<keyword evidence="2" id="KW-1003">Cell membrane</keyword>
<evidence type="ECO:0000256" key="10">
    <source>
        <dbReference type="SAM" id="Phobius"/>
    </source>
</evidence>
<keyword evidence="7 9" id="KW-0472">Membrane</keyword>
<dbReference type="CDD" id="cd04590">
    <property type="entry name" value="CBS_pair_CorC_HlyC_assoc"/>
    <property type="match status" value="1"/>
</dbReference>
<dbReference type="GO" id="GO:0050660">
    <property type="term" value="F:flavin adenine dinucleotide binding"/>
    <property type="evidence" value="ECO:0007669"/>
    <property type="project" value="InterPro"/>
</dbReference>
<dbReference type="PANTHER" id="PTHR43099">
    <property type="entry name" value="UPF0053 PROTEIN YRKA"/>
    <property type="match status" value="1"/>
</dbReference>
<dbReference type="InterPro" id="IPR005170">
    <property type="entry name" value="Transptr-assoc_dom"/>
</dbReference>
<dbReference type="PANTHER" id="PTHR43099:SF5">
    <property type="entry name" value="HLYC_CORC FAMILY TRANSPORTER"/>
    <property type="match status" value="1"/>
</dbReference>
<evidence type="ECO:0000256" key="3">
    <source>
        <dbReference type="ARBA" id="ARBA00022692"/>
    </source>
</evidence>
<feature type="transmembrane region" description="Helical" evidence="10">
    <location>
        <begin position="101"/>
        <end position="121"/>
    </location>
</feature>
<dbReference type="InterPro" id="IPR036318">
    <property type="entry name" value="FAD-bd_PCMH-like_sf"/>
</dbReference>
<evidence type="ECO:0000256" key="5">
    <source>
        <dbReference type="ARBA" id="ARBA00022989"/>
    </source>
</evidence>
<dbReference type="InterPro" id="IPR000644">
    <property type="entry name" value="CBS_dom"/>
</dbReference>
<evidence type="ECO:0000256" key="7">
    <source>
        <dbReference type="ARBA" id="ARBA00023136"/>
    </source>
</evidence>
<dbReference type="SUPFAM" id="SSF54631">
    <property type="entry name" value="CBS-domain pair"/>
    <property type="match status" value="1"/>
</dbReference>
<dbReference type="RefSeq" id="WP_130558110.1">
    <property type="nucleotide sequence ID" value="NZ_AP028947.1"/>
</dbReference>
<dbReference type="AlphaFoldDB" id="A0AA86MAV6"/>
<dbReference type="Pfam" id="PF00571">
    <property type="entry name" value="CBS"/>
    <property type="match status" value="1"/>
</dbReference>
<keyword evidence="3 9" id="KW-0812">Transmembrane</keyword>
<evidence type="ECO:0000313" key="13">
    <source>
        <dbReference type="EMBL" id="BET25408.1"/>
    </source>
</evidence>
<dbReference type="Pfam" id="PF03471">
    <property type="entry name" value="CorC_HlyC"/>
    <property type="match status" value="1"/>
</dbReference>
<feature type="domain" description="CBS" evidence="11">
    <location>
        <begin position="216"/>
        <end position="276"/>
    </location>
</feature>
<feature type="domain" description="CBS" evidence="11">
    <location>
        <begin position="278"/>
        <end position="340"/>
    </location>
</feature>
<evidence type="ECO:0000256" key="4">
    <source>
        <dbReference type="ARBA" id="ARBA00022737"/>
    </source>
</evidence>
<dbReference type="FunFam" id="3.30.465.10:FF:000023">
    <property type="entry name" value="Magnesium and cobalt transporter"/>
    <property type="match status" value="1"/>
</dbReference>
<feature type="transmembrane region" description="Helical" evidence="10">
    <location>
        <begin position="133"/>
        <end position="155"/>
    </location>
</feature>
<dbReference type="InterPro" id="IPR051676">
    <property type="entry name" value="UPF0053_domain"/>
</dbReference>
<dbReference type="EMBL" id="AP028947">
    <property type="protein sequence ID" value="BET25408.1"/>
    <property type="molecule type" value="Genomic_DNA"/>
</dbReference>